<evidence type="ECO:0000313" key="2">
    <source>
        <dbReference type="Proteomes" id="UP000032702"/>
    </source>
</evidence>
<protein>
    <submittedName>
        <fullName evidence="1">GTP-binding protein</fullName>
    </submittedName>
</protein>
<organism evidence="1 2">
    <name type="scientific">Stigmatella aurantiaca (strain DW4/3-1)</name>
    <dbReference type="NCBI Taxonomy" id="378806"/>
    <lineage>
        <taxon>Bacteria</taxon>
        <taxon>Pseudomonadati</taxon>
        <taxon>Myxococcota</taxon>
        <taxon>Myxococcia</taxon>
        <taxon>Myxococcales</taxon>
        <taxon>Cystobacterineae</taxon>
        <taxon>Archangiaceae</taxon>
        <taxon>Stigmatella</taxon>
    </lineage>
</organism>
<feature type="non-terminal residue" evidence="1">
    <location>
        <position position="1"/>
    </location>
</feature>
<proteinExistence type="predicted"/>
<reference evidence="1 2" key="1">
    <citation type="submission" date="2006-04" db="EMBL/GenBank/DDBJ databases">
        <authorList>
            <person name="Nierman W.C."/>
        </authorList>
    </citation>
    <scope>NUCLEOTIDE SEQUENCE [LARGE SCALE GENOMIC DNA]</scope>
    <source>
        <strain evidence="1 2">DW4/3-1</strain>
    </source>
</reference>
<sequence length="97" mass="10336">AFTSKNSCAPPRARRKPVMTSSCTISTSFAVHAARNWCMNSRLRQRLNGMEISTAASCLAFSAMLASSAVSSCGVKSGMRIVYWDITAGTPGVPTMK</sequence>
<accession>Q08NH6</accession>
<comment type="caution">
    <text evidence="1">The sequence shown here is derived from an EMBL/GenBank/DDBJ whole genome shotgun (WGS) entry which is preliminary data.</text>
</comment>
<dbReference type="AlphaFoldDB" id="Q08NH6"/>
<dbReference type="EMBL" id="AAMD01000283">
    <property type="protein sequence ID" value="EAU62035.1"/>
    <property type="molecule type" value="Genomic_DNA"/>
</dbReference>
<evidence type="ECO:0000313" key="1">
    <source>
        <dbReference type="EMBL" id="EAU62035.1"/>
    </source>
</evidence>
<name>Q08NH6_STIAD</name>
<dbReference type="Proteomes" id="UP000032702">
    <property type="component" value="Unassembled WGS sequence"/>
</dbReference>
<gene>
    <name evidence="1" type="ORF">STIAU_4985</name>
</gene>